<sequence length="140" mass="15691">MQFHYLTRAVIKISQKLLLAREIGANYTFLPGVHIELGESAKNALIRELVEELGAVAQINEFLGAVEHTWPSDCPANHEINLLFAAQLEQVTSNAAPRSCESHLEFLWADLTDLTQYNLQPSPVIDLLNFPQTNWGSSFE</sequence>
<dbReference type="InterPro" id="IPR015797">
    <property type="entry name" value="NUDIX_hydrolase-like_dom_sf"/>
</dbReference>
<dbReference type="PROSITE" id="PS51462">
    <property type="entry name" value="NUDIX"/>
    <property type="match status" value="1"/>
</dbReference>
<dbReference type="PANTHER" id="PTHR43736:SF2">
    <property type="entry name" value="MUTT_NUDIX FAMILY PROTEIN"/>
    <property type="match status" value="1"/>
</dbReference>
<accession>A0A928VV18</accession>
<reference evidence="2" key="1">
    <citation type="submission" date="2020-10" db="EMBL/GenBank/DDBJ databases">
        <authorList>
            <person name="Castelo-Branco R."/>
            <person name="Eusebio N."/>
            <person name="Adriana R."/>
            <person name="Vieira A."/>
            <person name="Brugerolle De Fraissinette N."/>
            <person name="Rezende De Castro R."/>
            <person name="Schneider M.P."/>
            <person name="Vasconcelos V."/>
            <person name="Leao P.N."/>
        </authorList>
    </citation>
    <scope>NUCLEOTIDE SEQUENCE</scope>
    <source>
        <strain evidence="2">LEGE 11480</strain>
    </source>
</reference>
<evidence type="ECO:0000313" key="2">
    <source>
        <dbReference type="EMBL" id="MBE9032744.1"/>
    </source>
</evidence>
<dbReference type="InterPro" id="IPR000086">
    <property type="entry name" value="NUDIX_hydrolase_dom"/>
</dbReference>
<dbReference type="Pfam" id="PF00293">
    <property type="entry name" value="NUDIX"/>
    <property type="match status" value="1"/>
</dbReference>
<dbReference type="PANTHER" id="PTHR43736">
    <property type="entry name" value="ADP-RIBOSE PYROPHOSPHATASE"/>
    <property type="match status" value="1"/>
</dbReference>
<organism evidence="2 3">
    <name type="scientific">Romeriopsis navalis LEGE 11480</name>
    <dbReference type="NCBI Taxonomy" id="2777977"/>
    <lineage>
        <taxon>Bacteria</taxon>
        <taxon>Bacillati</taxon>
        <taxon>Cyanobacteriota</taxon>
        <taxon>Cyanophyceae</taxon>
        <taxon>Leptolyngbyales</taxon>
        <taxon>Leptolyngbyaceae</taxon>
        <taxon>Romeriopsis</taxon>
        <taxon>Romeriopsis navalis</taxon>
    </lineage>
</organism>
<protein>
    <submittedName>
        <fullName evidence="2">NUDIX domain-containing protein</fullName>
    </submittedName>
</protein>
<dbReference type="Gene3D" id="3.90.79.10">
    <property type="entry name" value="Nucleoside Triphosphate Pyrophosphohydrolase"/>
    <property type="match status" value="1"/>
</dbReference>
<evidence type="ECO:0000259" key="1">
    <source>
        <dbReference type="PROSITE" id="PS51462"/>
    </source>
</evidence>
<dbReference type="RefSeq" id="WP_264327561.1">
    <property type="nucleotide sequence ID" value="NZ_JADEXQ010000122.1"/>
</dbReference>
<keyword evidence="3" id="KW-1185">Reference proteome</keyword>
<dbReference type="SUPFAM" id="SSF55811">
    <property type="entry name" value="Nudix"/>
    <property type="match status" value="1"/>
</dbReference>
<gene>
    <name evidence="2" type="ORF">IQ266_23690</name>
</gene>
<evidence type="ECO:0000313" key="3">
    <source>
        <dbReference type="Proteomes" id="UP000625316"/>
    </source>
</evidence>
<dbReference type="EMBL" id="JADEXQ010000122">
    <property type="protein sequence ID" value="MBE9032744.1"/>
    <property type="molecule type" value="Genomic_DNA"/>
</dbReference>
<feature type="domain" description="Nudix hydrolase" evidence="1">
    <location>
        <begin position="1"/>
        <end position="132"/>
    </location>
</feature>
<comment type="caution">
    <text evidence="2">The sequence shown here is derived from an EMBL/GenBank/DDBJ whole genome shotgun (WGS) entry which is preliminary data.</text>
</comment>
<dbReference type="AlphaFoldDB" id="A0A928VV18"/>
<proteinExistence type="predicted"/>
<dbReference type="Proteomes" id="UP000625316">
    <property type="component" value="Unassembled WGS sequence"/>
</dbReference>
<name>A0A928VV18_9CYAN</name>